<dbReference type="GO" id="GO:0005829">
    <property type="term" value="C:cytosol"/>
    <property type="evidence" value="ECO:0007669"/>
    <property type="project" value="TreeGrafter"/>
</dbReference>
<dbReference type="InterPro" id="IPR007138">
    <property type="entry name" value="ABM_dom"/>
</dbReference>
<accession>A0A8J6Z9Y6</accession>
<name>A0A8J6Z9Y6_9RHOB</name>
<keyword evidence="2" id="KW-0503">Monooxygenase</keyword>
<dbReference type="PANTHER" id="PTHR33336:SF1">
    <property type="entry name" value="(4S)-4-HYDROXY-5-PHOSPHONOOXYPENTANE-2,3-DIONE ISOMERASE"/>
    <property type="match status" value="1"/>
</dbReference>
<comment type="caution">
    <text evidence="2">The sequence shown here is derived from an EMBL/GenBank/DDBJ whole genome shotgun (WGS) entry which is preliminary data.</text>
</comment>
<dbReference type="Pfam" id="PF03992">
    <property type="entry name" value="ABM"/>
    <property type="match status" value="1"/>
</dbReference>
<protein>
    <submittedName>
        <fullName evidence="2">Antibiotic biosynthesis monooxygenase</fullName>
    </submittedName>
</protein>
<dbReference type="PROSITE" id="PS51725">
    <property type="entry name" value="ABM"/>
    <property type="match status" value="1"/>
</dbReference>
<feature type="domain" description="ABM" evidence="1">
    <location>
        <begin position="3"/>
        <end position="96"/>
    </location>
</feature>
<dbReference type="EMBL" id="JACVXA010000032">
    <property type="protein sequence ID" value="MBE3638786.1"/>
    <property type="molecule type" value="Genomic_DNA"/>
</dbReference>
<dbReference type="Gene3D" id="3.30.70.100">
    <property type="match status" value="1"/>
</dbReference>
<dbReference type="RefSeq" id="WP_193182766.1">
    <property type="nucleotide sequence ID" value="NZ_JACVXA010000032.1"/>
</dbReference>
<dbReference type="SUPFAM" id="SSF54909">
    <property type="entry name" value="Dimeric alpha+beta barrel"/>
    <property type="match status" value="1"/>
</dbReference>
<keyword evidence="2" id="KW-0560">Oxidoreductase</keyword>
<evidence type="ECO:0000313" key="2">
    <source>
        <dbReference type="EMBL" id="MBE3638786.1"/>
    </source>
</evidence>
<sequence length="97" mass="10863">MSFVVLPSFEVPQDNLEAFLDAARDDAESSLASEPGCRQFDVCVDRSASPVRVTFYEVYRDRAAFESHLQTAHLDAFRGKLHLCSEGPVQVFDRVVP</sequence>
<dbReference type="InterPro" id="IPR050744">
    <property type="entry name" value="AI-2_Isomerase_LsrG"/>
</dbReference>
<dbReference type="AlphaFoldDB" id="A0A8J6Z9Y6"/>
<dbReference type="Proteomes" id="UP000609121">
    <property type="component" value="Unassembled WGS sequence"/>
</dbReference>
<dbReference type="InterPro" id="IPR011008">
    <property type="entry name" value="Dimeric_a/b-barrel"/>
</dbReference>
<dbReference type="GO" id="GO:0004497">
    <property type="term" value="F:monooxygenase activity"/>
    <property type="evidence" value="ECO:0007669"/>
    <property type="project" value="UniProtKB-KW"/>
</dbReference>
<evidence type="ECO:0000313" key="3">
    <source>
        <dbReference type="Proteomes" id="UP000609121"/>
    </source>
</evidence>
<keyword evidence="3" id="KW-1185">Reference proteome</keyword>
<proteinExistence type="predicted"/>
<dbReference type="PANTHER" id="PTHR33336">
    <property type="entry name" value="QUINOL MONOOXYGENASE YGIN-RELATED"/>
    <property type="match status" value="1"/>
</dbReference>
<reference evidence="2" key="1">
    <citation type="submission" date="2020-09" db="EMBL/GenBank/DDBJ databases">
        <title>A novel bacterium of genus Mangrovicoccus, isolated from South China Sea.</title>
        <authorList>
            <person name="Huang H."/>
            <person name="Mo K."/>
            <person name="Hu Y."/>
        </authorList>
    </citation>
    <scope>NUCLEOTIDE SEQUENCE</scope>
    <source>
        <strain evidence="2">HB182678</strain>
    </source>
</reference>
<gene>
    <name evidence="2" type="ORF">ICN82_11270</name>
</gene>
<evidence type="ECO:0000259" key="1">
    <source>
        <dbReference type="PROSITE" id="PS51725"/>
    </source>
</evidence>
<organism evidence="2 3">
    <name type="scientific">Mangrovicoccus algicola</name>
    <dbReference type="NCBI Taxonomy" id="2771008"/>
    <lineage>
        <taxon>Bacteria</taxon>
        <taxon>Pseudomonadati</taxon>
        <taxon>Pseudomonadota</taxon>
        <taxon>Alphaproteobacteria</taxon>
        <taxon>Rhodobacterales</taxon>
        <taxon>Paracoccaceae</taxon>
        <taxon>Mangrovicoccus</taxon>
    </lineage>
</organism>